<dbReference type="Pfam" id="PF21365">
    <property type="entry name" value="Glyco_hydro_31_3rd"/>
    <property type="match status" value="1"/>
</dbReference>
<dbReference type="RefSeq" id="WP_201725178.1">
    <property type="nucleotide sequence ID" value="NZ_BLYO01000344.1"/>
</dbReference>
<reference evidence="6" key="1">
    <citation type="submission" date="2020-07" db="EMBL/GenBank/DDBJ databases">
        <title>Draft genome sequence of Lactobacillus helveticus strain H-8.</title>
        <authorList>
            <person name="Endo A."/>
            <person name="Maeno S."/>
            <person name="Kido Y."/>
        </authorList>
    </citation>
    <scope>NUCLEOTIDE SEQUENCE</scope>
    <source>
        <strain evidence="6">H-8</strain>
    </source>
</reference>
<evidence type="ECO:0000259" key="4">
    <source>
        <dbReference type="Pfam" id="PF13802"/>
    </source>
</evidence>
<evidence type="ECO:0000259" key="3">
    <source>
        <dbReference type="Pfam" id="PF01055"/>
    </source>
</evidence>
<dbReference type="InterPro" id="IPR000322">
    <property type="entry name" value="Glyco_hydro_31_TIM"/>
</dbReference>
<dbReference type="SUPFAM" id="SSF51445">
    <property type="entry name" value="(Trans)glycosidases"/>
    <property type="match status" value="1"/>
</dbReference>
<dbReference type="Pfam" id="PF01055">
    <property type="entry name" value="Glyco_hydro_31_2nd"/>
    <property type="match status" value="1"/>
</dbReference>
<dbReference type="CDD" id="cd06591">
    <property type="entry name" value="GH31_xylosidase_XylS"/>
    <property type="match status" value="1"/>
</dbReference>
<dbReference type="InterPro" id="IPR025887">
    <property type="entry name" value="Glyco_hydro_31_N_dom"/>
</dbReference>
<feature type="domain" description="Glycosyl hydrolase family 31 C-terminal" evidence="5">
    <location>
        <begin position="587"/>
        <end position="669"/>
    </location>
</feature>
<dbReference type="PANTHER" id="PTHR43863:SF2">
    <property type="entry name" value="MALTASE-GLUCOAMYLASE"/>
    <property type="match status" value="1"/>
</dbReference>
<protein>
    <submittedName>
        <fullName evidence="6">Glycosyl hydrolase</fullName>
    </submittedName>
</protein>
<evidence type="ECO:0000256" key="2">
    <source>
        <dbReference type="RuleBase" id="RU361185"/>
    </source>
</evidence>
<dbReference type="Gene3D" id="2.60.40.1180">
    <property type="entry name" value="Golgi alpha-mannosidase II"/>
    <property type="match status" value="1"/>
</dbReference>
<comment type="caution">
    <text evidence="6">The sequence shown here is derived from an EMBL/GenBank/DDBJ whole genome shotgun (WGS) entry which is preliminary data.</text>
</comment>
<accession>A0A8H9F9A7</accession>
<comment type="similarity">
    <text evidence="1 2">Belongs to the glycosyl hydrolase 31 family.</text>
</comment>
<feature type="domain" description="Glycoside hydrolase family 31 TIM barrel" evidence="3">
    <location>
        <begin position="242"/>
        <end position="576"/>
    </location>
</feature>
<dbReference type="Gene3D" id="2.60.40.1760">
    <property type="entry name" value="glycosyl hydrolase (family 31)"/>
    <property type="match status" value="1"/>
</dbReference>
<dbReference type="PANTHER" id="PTHR43863">
    <property type="entry name" value="HYDROLASE, PUTATIVE (AFU_ORTHOLOGUE AFUA_1G03140)-RELATED"/>
    <property type="match status" value="1"/>
</dbReference>
<dbReference type="GO" id="GO:0030246">
    <property type="term" value="F:carbohydrate binding"/>
    <property type="evidence" value="ECO:0007669"/>
    <property type="project" value="InterPro"/>
</dbReference>
<evidence type="ECO:0000313" key="6">
    <source>
        <dbReference type="EMBL" id="GFO99936.1"/>
    </source>
</evidence>
<dbReference type="InterPro" id="IPR017853">
    <property type="entry name" value="GH"/>
</dbReference>
<dbReference type="InterPro" id="IPR013780">
    <property type="entry name" value="Glyco_hydro_b"/>
</dbReference>
<dbReference type="Pfam" id="PF13802">
    <property type="entry name" value="Gal_mutarotas_2"/>
    <property type="match status" value="1"/>
</dbReference>
<evidence type="ECO:0000313" key="7">
    <source>
        <dbReference type="Proteomes" id="UP000618094"/>
    </source>
</evidence>
<dbReference type="SUPFAM" id="SSF74650">
    <property type="entry name" value="Galactose mutarotase-like"/>
    <property type="match status" value="1"/>
</dbReference>
<gene>
    <name evidence="6" type="ORF">LHEH8_16920</name>
</gene>
<dbReference type="EMBL" id="BLYO01000344">
    <property type="protein sequence ID" value="GFO99936.1"/>
    <property type="molecule type" value="Genomic_DNA"/>
</dbReference>
<name>A0A8H9F9A7_LACHE</name>
<dbReference type="Gene3D" id="3.20.20.80">
    <property type="entry name" value="Glycosidases"/>
    <property type="match status" value="1"/>
</dbReference>
<dbReference type="GO" id="GO:0004553">
    <property type="term" value="F:hydrolase activity, hydrolyzing O-glycosyl compounds"/>
    <property type="evidence" value="ECO:0007669"/>
    <property type="project" value="InterPro"/>
</dbReference>
<sequence length="675" mass="78760">MFNINNKKALEFSNESEQLLILPWGHGLRVHDSFFTPLSNWALTEDVNPDHNFKIIFKEDYGEIINGKTKARIDKSGKIIFYNIDDKKILEEYWRERKSKKVAINNYQFVNKKLNQYSSALKIKAREFKPNNLGDYHTHLRFEANDNERIYGMGQYQQKQLNLKGCKLELAQRNSQASVPFMISNKGYGFLWNNPGIGTVTFANNITDWESIDTDNIDYWICAEDTPKKIMSSYADVTGHAPEMPKFALGLWQSKLRYRTQDEVLKIAKKYYRLHVPLSVIVIDYFHWPMQGDYKFDPKYFPNPAQMVNELNKMGIKLMVSVWPNIDQKSENYSEMKIKGYLVKTNRGNGITMTFQGNTTFFDATNPDARCFVWKKIKQNYYENGIHLFWLDEAEPEYSTYDFDNHKLQLGRDTKVGNIYPELYAKGFYDGEGEERQKERINLIRSAWAGIQKYAALVWSGDIDASFQSMRYQYQIGLNMGLAGIPWWTSDIGGFHGGDNNDPEFRELLIRWFQFATYCPVLRMHGDREPHENPVSGIGGGKEGSGAPNEIWSYGDETFNILRNYVDKREKIKPYLEICFKESHNYGYPVMRPLFFNYPDDPNCWDIETEHMLGDKYLIAPIFKLGQRERKVYLPVGHRWQNLNDKSIRAGGIWLKVDAPLDSIPVFKKIDEKNS</sequence>
<dbReference type="Proteomes" id="UP000618094">
    <property type="component" value="Unassembled WGS sequence"/>
</dbReference>
<dbReference type="GO" id="GO:0005975">
    <property type="term" value="P:carbohydrate metabolic process"/>
    <property type="evidence" value="ECO:0007669"/>
    <property type="project" value="InterPro"/>
</dbReference>
<dbReference type="InterPro" id="IPR011013">
    <property type="entry name" value="Gal_mutarotase_sf_dom"/>
</dbReference>
<proteinExistence type="inferred from homology"/>
<keyword evidence="2 6" id="KW-0378">Hydrolase</keyword>
<dbReference type="AlphaFoldDB" id="A0A8H9F9A7"/>
<organism evidence="6 7">
    <name type="scientific">Lactobacillus helveticus</name>
    <name type="common">Lactobacillus suntoryeus</name>
    <dbReference type="NCBI Taxonomy" id="1587"/>
    <lineage>
        <taxon>Bacteria</taxon>
        <taxon>Bacillati</taxon>
        <taxon>Bacillota</taxon>
        <taxon>Bacilli</taxon>
        <taxon>Lactobacillales</taxon>
        <taxon>Lactobacillaceae</taxon>
        <taxon>Lactobacillus</taxon>
    </lineage>
</organism>
<evidence type="ECO:0000259" key="5">
    <source>
        <dbReference type="Pfam" id="PF21365"/>
    </source>
</evidence>
<keyword evidence="2" id="KW-0326">Glycosidase</keyword>
<dbReference type="CDD" id="cd14752">
    <property type="entry name" value="GH31_N"/>
    <property type="match status" value="1"/>
</dbReference>
<evidence type="ECO:0000256" key="1">
    <source>
        <dbReference type="ARBA" id="ARBA00007806"/>
    </source>
</evidence>
<dbReference type="InterPro" id="IPR048395">
    <property type="entry name" value="Glyco_hydro_31_C"/>
</dbReference>
<dbReference type="InterPro" id="IPR051816">
    <property type="entry name" value="Glycosyl_Hydrolase_31"/>
</dbReference>
<feature type="domain" description="Glycoside hydrolase family 31 N-terminal" evidence="4">
    <location>
        <begin position="32"/>
        <end position="196"/>
    </location>
</feature>
<dbReference type="SUPFAM" id="SSF51011">
    <property type="entry name" value="Glycosyl hydrolase domain"/>
    <property type="match status" value="1"/>
</dbReference>